<dbReference type="InterPro" id="IPR014509">
    <property type="entry name" value="YjdF-like"/>
</dbReference>
<evidence type="ECO:0000313" key="2">
    <source>
        <dbReference type="EMBL" id="ERJ11772.1"/>
    </source>
</evidence>
<reference evidence="2 3" key="1">
    <citation type="journal article" date="2011" name="J. Bacteriol.">
        <title>Genome sequence of Haloplasma contractile, an unusual contractile bacterium from a deep-sea anoxic brine lake.</title>
        <authorList>
            <person name="Antunes A."/>
            <person name="Alam I."/>
            <person name="El Dorry H."/>
            <person name="Siam R."/>
            <person name="Robertson A."/>
            <person name="Bajic V.B."/>
            <person name="Stingl U."/>
        </authorList>
    </citation>
    <scope>NUCLEOTIDE SEQUENCE [LARGE SCALE GENOMIC DNA]</scope>
    <source>
        <strain evidence="2 3">SSD-17B</strain>
    </source>
</reference>
<sequence>MKKIGLFYTVVRITIGVMFILNVIGIFLLDNDSQQSRLVFNAVQSLLLLIVTILPGLIERKFKLNIPDFMEVIFIIMCIFHFILGEIGEFYIHVKWWDSMLHTLSGSMIAILGYSLANSIDQDHNQNKLTPFFVSLFAVCFSVTIGVVWEVAEFLVDAFVGTNMQRYLISDTLEPLVGRAALVDTMKDLILDTLGAIVIAIIGFIDMKNGREAFKNWILRREPESLESKSYIPDAKAS</sequence>
<feature type="transmembrane region" description="Helical" evidence="1">
    <location>
        <begin position="100"/>
        <end position="117"/>
    </location>
</feature>
<dbReference type="STRING" id="1033810.HLPCO_002255"/>
<keyword evidence="1" id="KW-0812">Transmembrane</keyword>
<dbReference type="RefSeq" id="WP_008825359.1">
    <property type="nucleotide sequence ID" value="NZ_AFNU02000008.1"/>
</dbReference>
<proteinExistence type="predicted"/>
<dbReference type="AlphaFoldDB" id="F7PU50"/>
<evidence type="ECO:0000256" key="1">
    <source>
        <dbReference type="SAM" id="Phobius"/>
    </source>
</evidence>
<dbReference type="Pfam" id="PF09997">
    <property type="entry name" value="DUF2238"/>
    <property type="match status" value="1"/>
</dbReference>
<organism evidence="2 3">
    <name type="scientific">Haloplasma contractile SSD-17B</name>
    <dbReference type="NCBI Taxonomy" id="1033810"/>
    <lineage>
        <taxon>Bacteria</taxon>
        <taxon>Bacillati</taxon>
        <taxon>Mycoplasmatota</taxon>
        <taxon>Mollicutes</taxon>
        <taxon>Haloplasmatales</taxon>
        <taxon>Haloplasmataceae</taxon>
        <taxon>Haloplasma</taxon>
    </lineage>
</organism>
<feature type="transmembrane region" description="Helical" evidence="1">
    <location>
        <begin position="39"/>
        <end position="58"/>
    </location>
</feature>
<keyword evidence="3" id="KW-1185">Reference proteome</keyword>
<feature type="transmembrane region" description="Helical" evidence="1">
    <location>
        <begin position="129"/>
        <end position="149"/>
    </location>
</feature>
<keyword evidence="1" id="KW-1133">Transmembrane helix</keyword>
<dbReference type="eggNOG" id="COG2865">
    <property type="taxonomic scope" value="Bacteria"/>
</dbReference>
<reference evidence="2 3" key="2">
    <citation type="journal article" date="2013" name="PLoS ONE">
        <title>INDIGO - INtegrated Data Warehouse of MIcrobial GenOmes with Examples from the Red Sea Extremophiles.</title>
        <authorList>
            <person name="Alam I."/>
            <person name="Antunes A."/>
            <person name="Kamau A.A."/>
            <person name="Ba Alawi W."/>
            <person name="Kalkatawi M."/>
            <person name="Stingl U."/>
            <person name="Bajic V.B."/>
        </authorList>
    </citation>
    <scope>NUCLEOTIDE SEQUENCE [LARGE SCALE GENOMIC DNA]</scope>
    <source>
        <strain evidence="2 3">SSD-17B</strain>
    </source>
</reference>
<dbReference type="EMBL" id="AFNU02000008">
    <property type="protein sequence ID" value="ERJ11772.1"/>
    <property type="molecule type" value="Genomic_DNA"/>
</dbReference>
<name>F7PU50_9MOLU</name>
<feature type="transmembrane region" description="Helical" evidence="1">
    <location>
        <begin position="189"/>
        <end position="207"/>
    </location>
</feature>
<keyword evidence="1" id="KW-0472">Membrane</keyword>
<gene>
    <name evidence="2" type="ORF">HLPCO_002255</name>
</gene>
<feature type="transmembrane region" description="Helical" evidence="1">
    <location>
        <begin position="70"/>
        <end position="94"/>
    </location>
</feature>
<protein>
    <submittedName>
        <fullName evidence="2">Membrane-spanning protein</fullName>
    </submittedName>
</protein>
<accession>F7PU50</accession>
<comment type="caution">
    <text evidence="2">The sequence shown here is derived from an EMBL/GenBank/DDBJ whole genome shotgun (WGS) entry which is preliminary data.</text>
</comment>
<dbReference type="Proteomes" id="UP000005707">
    <property type="component" value="Unassembled WGS sequence"/>
</dbReference>
<dbReference type="OrthoDB" id="4966203at2"/>
<feature type="transmembrane region" description="Helical" evidence="1">
    <location>
        <begin position="7"/>
        <end position="27"/>
    </location>
</feature>
<dbReference type="InParanoid" id="F7PU50"/>
<evidence type="ECO:0000313" key="3">
    <source>
        <dbReference type="Proteomes" id="UP000005707"/>
    </source>
</evidence>